<proteinExistence type="predicted"/>
<evidence type="ECO:0000256" key="2">
    <source>
        <dbReference type="SAM" id="Phobius"/>
    </source>
</evidence>
<dbReference type="EMBL" id="JASBNA010000002">
    <property type="protein sequence ID" value="KAK7694265.1"/>
    <property type="molecule type" value="Genomic_DNA"/>
</dbReference>
<reference evidence="3 4" key="1">
    <citation type="submission" date="2022-09" db="EMBL/GenBank/DDBJ databases">
        <authorList>
            <person name="Palmer J.M."/>
        </authorList>
    </citation>
    <scope>NUCLEOTIDE SEQUENCE [LARGE SCALE GENOMIC DNA]</scope>
    <source>
        <strain evidence="3 4">DSM 7382</strain>
    </source>
</reference>
<dbReference type="Proteomes" id="UP001385951">
    <property type="component" value="Unassembled WGS sequence"/>
</dbReference>
<protein>
    <submittedName>
        <fullName evidence="3">Uncharacterized protein</fullName>
    </submittedName>
</protein>
<dbReference type="PANTHER" id="PTHR31642">
    <property type="entry name" value="TRICHOTHECENE 3-O-ACETYLTRANSFERASE"/>
    <property type="match status" value="1"/>
</dbReference>
<keyword evidence="1" id="KW-0808">Transferase</keyword>
<dbReference type="AlphaFoldDB" id="A0AAW0GTA0"/>
<dbReference type="GO" id="GO:0016747">
    <property type="term" value="F:acyltransferase activity, transferring groups other than amino-acyl groups"/>
    <property type="evidence" value="ECO:0007669"/>
    <property type="project" value="TreeGrafter"/>
</dbReference>
<evidence type="ECO:0000313" key="4">
    <source>
        <dbReference type="Proteomes" id="UP001385951"/>
    </source>
</evidence>
<feature type="transmembrane region" description="Helical" evidence="2">
    <location>
        <begin position="21"/>
        <end position="43"/>
    </location>
</feature>
<dbReference type="InterPro" id="IPR023213">
    <property type="entry name" value="CAT-like_dom_sf"/>
</dbReference>
<dbReference type="InterPro" id="IPR050317">
    <property type="entry name" value="Plant_Fungal_Acyltransferase"/>
</dbReference>
<dbReference type="PANTHER" id="PTHR31642:SF310">
    <property type="entry name" value="FATTY ALCOHOL:CAFFEOYL-COA ACYLTRANSFERASE"/>
    <property type="match status" value="1"/>
</dbReference>
<keyword evidence="2" id="KW-0812">Transmembrane</keyword>
<keyword evidence="4" id="KW-1185">Reference proteome</keyword>
<keyword evidence="2" id="KW-1133">Transmembrane helix</keyword>
<accession>A0AAW0GTA0</accession>
<sequence>MPNEQRFLVRPALPTRCEGKEIIVFPPTDTLVLAFIMLGAWVLPTSVDMDRYQVALSKALSVFPPVAGRLCKYSDTDNSKGDMYIRLINGGVPVSVVDDHETEQFPIGPILVSDEEFEPWIDPIPVHNVINEDEPLLRVRFTNLRKTGQTIYTICWHHGLGDGFIGNLFTTYIAYFYRGADISKLPPPVHDKIFLPSPPSDPELAEKFLPLMKHLRDAKPPEEFIPAALQSIERTSPVHITFSPAHIQTLMKRALAGLPEHTEASMAKLSRPDVLVAYMILQHNTILSEIDPDRQPIDTVVSVIDYRGNPGLAPVAMFGNAALHHTSPSFELPMLPPRAGPRNRELHFERCLATIAMSIRAGTLQTRDREFLSTYLAFHNELCRIAYQRGLCQNLLPASDREITFNSSHLIDWRRGGDFLQPGSPLAGTRYVRFHTNSIFERYVRIFQSNNAYIPGQNGMLGQWDTSLDGGLEAAFRVDTEIAEKLVSRIKEDAKHEFARVYSKL</sequence>
<name>A0AAW0GTA0_9APHY</name>
<evidence type="ECO:0000313" key="3">
    <source>
        <dbReference type="EMBL" id="KAK7694265.1"/>
    </source>
</evidence>
<keyword evidence="2" id="KW-0472">Membrane</keyword>
<gene>
    <name evidence="3" type="ORF">QCA50_001445</name>
</gene>
<comment type="caution">
    <text evidence="3">The sequence shown here is derived from an EMBL/GenBank/DDBJ whole genome shotgun (WGS) entry which is preliminary data.</text>
</comment>
<organism evidence="3 4">
    <name type="scientific">Cerrena zonata</name>
    <dbReference type="NCBI Taxonomy" id="2478898"/>
    <lineage>
        <taxon>Eukaryota</taxon>
        <taxon>Fungi</taxon>
        <taxon>Dikarya</taxon>
        <taxon>Basidiomycota</taxon>
        <taxon>Agaricomycotina</taxon>
        <taxon>Agaricomycetes</taxon>
        <taxon>Polyporales</taxon>
        <taxon>Cerrenaceae</taxon>
        <taxon>Cerrena</taxon>
    </lineage>
</organism>
<dbReference type="Gene3D" id="3.30.559.10">
    <property type="entry name" value="Chloramphenicol acetyltransferase-like domain"/>
    <property type="match status" value="2"/>
</dbReference>
<evidence type="ECO:0000256" key="1">
    <source>
        <dbReference type="ARBA" id="ARBA00022679"/>
    </source>
</evidence>